<dbReference type="GO" id="GO:0003700">
    <property type="term" value="F:DNA-binding transcription factor activity"/>
    <property type="evidence" value="ECO:0007669"/>
    <property type="project" value="InterPro"/>
</dbReference>
<evidence type="ECO:0000313" key="19">
    <source>
        <dbReference type="Proteomes" id="UP000611762"/>
    </source>
</evidence>
<dbReference type="GO" id="GO:0030435">
    <property type="term" value="P:sporulation resulting in formation of a cellular spore"/>
    <property type="evidence" value="ECO:0007669"/>
    <property type="project" value="UniProtKB-UniRule"/>
</dbReference>
<dbReference type="Proteomes" id="UP000611762">
    <property type="component" value="Unassembled WGS sequence"/>
</dbReference>
<dbReference type="EMBL" id="JACRSU010000003">
    <property type="protein sequence ID" value="MBC8541064.1"/>
    <property type="molecule type" value="Genomic_DNA"/>
</dbReference>
<feature type="binding site" evidence="15">
    <location>
        <position position="8"/>
    </location>
    <ligand>
        <name>Ca(2+)</name>
        <dbReference type="ChEBI" id="CHEBI:29108"/>
    </ligand>
</feature>
<dbReference type="InterPro" id="IPR036388">
    <property type="entry name" value="WH-like_DNA-bd_sf"/>
</dbReference>
<evidence type="ECO:0000256" key="4">
    <source>
        <dbReference type="ARBA" id="ARBA00022491"/>
    </source>
</evidence>
<dbReference type="NCBIfam" id="TIGR02875">
    <property type="entry name" value="spore_0_A"/>
    <property type="match status" value="1"/>
</dbReference>
<evidence type="ECO:0000256" key="14">
    <source>
        <dbReference type="PIRNR" id="PIRNR002937"/>
    </source>
</evidence>
<sequence>MIRIVLVDDNLEVRNSLTEYFQNVPDIELVGTAENGEEGYKQICNLKPDVAILDIVMPRLDGLGLLERLAQNQSCANTCYIMYSAIGNDKVTQKAISLGAHYYIMKPCNDYAVIADRIRQLYSFMNIPASIQSISKSNGIAKNMNMPIDENNLESVITDIIHDIGVPAHIKGYNYLRNAIDLCIHDDEFINSITKLLYPTVAKNFSTTSSRVERAIRHAIEVAWNRGREEVLTDIFGYTIDTNKGKPTNGEFIAMISDSIKLKMKKAM</sequence>
<dbReference type="GO" id="GO:0005509">
    <property type="term" value="F:calcium ion binding"/>
    <property type="evidence" value="ECO:0007669"/>
    <property type="project" value="UniProtKB-UniRule"/>
</dbReference>
<evidence type="ECO:0000256" key="5">
    <source>
        <dbReference type="ARBA" id="ARBA00022553"/>
    </source>
</evidence>
<evidence type="ECO:0000256" key="16">
    <source>
        <dbReference type="PROSITE-ProRule" id="PRU00169"/>
    </source>
</evidence>
<name>A0A926DPP3_9FIRM</name>
<comment type="subcellular location">
    <subcellularLocation>
        <location evidence="1 14">Cytoplasm</location>
    </subcellularLocation>
</comment>
<keyword evidence="8 14" id="KW-0902">Two-component regulatory system</keyword>
<dbReference type="GO" id="GO:0051606">
    <property type="term" value="P:detection of stimulus"/>
    <property type="evidence" value="ECO:0007669"/>
    <property type="project" value="UniProtKB-UniRule"/>
</dbReference>
<evidence type="ECO:0000256" key="1">
    <source>
        <dbReference type="ARBA" id="ARBA00004496"/>
    </source>
</evidence>
<feature type="modified residue" description="4-aspartylphosphate" evidence="16">
    <location>
        <position position="54"/>
    </location>
</feature>
<keyword evidence="9 14" id="KW-0805">Transcription regulation</keyword>
<dbReference type="GO" id="GO:0000976">
    <property type="term" value="F:transcription cis-regulatory region binding"/>
    <property type="evidence" value="ECO:0007669"/>
    <property type="project" value="TreeGrafter"/>
</dbReference>
<evidence type="ECO:0000256" key="15">
    <source>
        <dbReference type="PIRSR" id="PIRSR002937-1"/>
    </source>
</evidence>
<dbReference type="PANTHER" id="PTHR48111">
    <property type="entry name" value="REGULATOR OF RPOS"/>
    <property type="match status" value="1"/>
</dbReference>
<dbReference type="SMART" id="SM00448">
    <property type="entry name" value="REC"/>
    <property type="match status" value="1"/>
</dbReference>
<dbReference type="GO" id="GO:0032993">
    <property type="term" value="C:protein-DNA complex"/>
    <property type="evidence" value="ECO:0007669"/>
    <property type="project" value="TreeGrafter"/>
</dbReference>
<dbReference type="AlphaFoldDB" id="A0A926DPP3"/>
<keyword evidence="7 14" id="KW-0749">Sporulation</keyword>
<gene>
    <name evidence="18" type="primary">spo0A</name>
    <name evidence="18" type="ORF">H8698_08780</name>
</gene>
<evidence type="ECO:0000256" key="13">
    <source>
        <dbReference type="ARBA" id="ARBA00024867"/>
    </source>
</evidence>
<dbReference type="InterPro" id="IPR016032">
    <property type="entry name" value="Sig_transdc_resp-reg_C-effctor"/>
</dbReference>
<keyword evidence="14 15" id="KW-0479">Metal-binding</keyword>
<dbReference type="Gene3D" id="1.10.10.10">
    <property type="entry name" value="Winged helix-like DNA-binding domain superfamily/Winged helix DNA-binding domain"/>
    <property type="match status" value="1"/>
</dbReference>
<protein>
    <recommendedName>
        <fullName evidence="2 14">Stage 0 sporulation protein A homolog</fullName>
    </recommendedName>
</protein>
<feature type="binding site" evidence="15">
    <location>
        <position position="54"/>
    </location>
    <ligand>
        <name>Ca(2+)</name>
        <dbReference type="ChEBI" id="CHEBI:29108"/>
    </ligand>
</feature>
<dbReference type="GO" id="GO:0042173">
    <property type="term" value="P:regulation of sporulation resulting in formation of a cellular spore"/>
    <property type="evidence" value="ECO:0007669"/>
    <property type="project" value="InterPro"/>
</dbReference>
<keyword evidence="3 14" id="KW-0963">Cytoplasm</keyword>
<dbReference type="PIRSF" id="PIRSF002937">
    <property type="entry name" value="Res_reg_Spo0A"/>
    <property type="match status" value="1"/>
</dbReference>
<keyword evidence="12 14" id="KW-0804">Transcription</keyword>
<keyword evidence="4 14" id="KW-0678">Repressor</keyword>
<keyword evidence="11 14" id="KW-0010">Activator</keyword>
<dbReference type="GO" id="GO:0005829">
    <property type="term" value="C:cytosol"/>
    <property type="evidence" value="ECO:0007669"/>
    <property type="project" value="TreeGrafter"/>
</dbReference>
<dbReference type="InterPro" id="IPR039420">
    <property type="entry name" value="WalR-like"/>
</dbReference>
<evidence type="ECO:0000256" key="6">
    <source>
        <dbReference type="ARBA" id="ARBA00022837"/>
    </source>
</evidence>
<dbReference type="Pfam" id="PF00072">
    <property type="entry name" value="Response_reg"/>
    <property type="match status" value="1"/>
</dbReference>
<dbReference type="SUPFAM" id="SSF52172">
    <property type="entry name" value="CheY-like"/>
    <property type="match status" value="1"/>
</dbReference>
<dbReference type="Pfam" id="PF08769">
    <property type="entry name" value="Spo0A_C"/>
    <property type="match status" value="1"/>
</dbReference>
<dbReference type="PANTHER" id="PTHR48111:SF1">
    <property type="entry name" value="TWO-COMPONENT RESPONSE REGULATOR ORR33"/>
    <property type="match status" value="1"/>
</dbReference>
<proteinExistence type="predicted"/>
<accession>A0A926DPP3</accession>
<organism evidence="18 19">
    <name type="scientific">Congzhengia minquanensis</name>
    <dbReference type="NCBI Taxonomy" id="2763657"/>
    <lineage>
        <taxon>Bacteria</taxon>
        <taxon>Bacillati</taxon>
        <taxon>Bacillota</taxon>
        <taxon>Clostridia</taxon>
        <taxon>Eubacteriales</taxon>
        <taxon>Oscillospiraceae</taxon>
        <taxon>Congzhengia</taxon>
    </lineage>
</organism>
<evidence type="ECO:0000256" key="7">
    <source>
        <dbReference type="ARBA" id="ARBA00022969"/>
    </source>
</evidence>
<evidence type="ECO:0000256" key="3">
    <source>
        <dbReference type="ARBA" id="ARBA00022490"/>
    </source>
</evidence>
<keyword evidence="6 14" id="KW-0106">Calcium</keyword>
<keyword evidence="19" id="KW-1185">Reference proteome</keyword>
<comment type="caution">
    <text evidence="18">The sequence shown here is derived from an EMBL/GenBank/DDBJ whole genome shotgun (WGS) entry which is preliminary data.</text>
</comment>
<reference evidence="18" key="1">
    <citation type="submission" date="2020-08" db="EMBL/GenBank/DDBJ databases">
        <title>Genome public.</title>
        <authorList>
            <person name="Liu C."/>
            <person name="Sun Q."/>
        </authorList>
    </citation>
    <scope>NUCLEOTIDE SEQUENCE</scope>
    <source>
        <strain evidence="18">H8</strain>
    </source>
</reference>
<evidence type="ECO:0000256" key="2">
    <source>
        <dbReference type="ARBA" id="ARBA00018672"/>
    </source>
</evidence>
<dbReference type="InterPro" id="IPR012052">
    <property type="entry name" value="Spore_0_A"/>
</dbReference>
<dbReference type="InterPro" id="IPR014879">
    <property type="entry name" value="Spo0A_C"/>
</dbReference>
<dbReference type="PROSITE" id="PS50110">
    <property type="entry name" value="RESPONSE_REGULATORY"/>
    <property type="match status" value="1"/>
</dbReference>
<feature type="domain" description="Response regulatory" evidence="17">
    <location>
        <begin position="3"/>
        <end position="121"/>
    </location>
</feature>
<evidence type="ECO:0000259" key="17">
    <source>
        <dbReference type="PROSITE" id="PS50110"/>
    </source>
</evidence>
<evidence type="ECO:0000313" key="18">
    <source>
        <dbReference type="EMBL" id="MBC8541064.1"/>
    </source>
</evidence>
<evidence type="ECO:0000256" key="9">
    <source>
        <dbReference type="ARBA" id="ARBA00023015"/>
    </source>
</evidence>
<dbReference type="InterPro" id="IPR001789">
    <property type="entry name" value="Sig_transdc_resp-reg_receiver"/>
</dbReference>
<comment type="cofactor">
    <cofactor evidence="14 15">
        <name>Ca(2+)</name>
        <dbReference type="ChEBI" id="CHEBI:29108"/>
    </cofactor>
    <text evidence="14 15">Binds 1 Ca(2+) ion per subunit.</text>
</comment>
<dbReference type="InterPro" id="IPR011006">
    <property type="entry name" value="CheY-like_superfamily"/>
</dbReference>
<dbReference type="RefSeq" id="WP_249312853.1">
    <property type="nucleotide sequence ID" value="NZ_JACRSU010000003.1"/>
</dbReference>
<comment type="function">
    <text evidence="13 14">May play the central regulatory role in sporulation. It may be an element of the effector pathway responsible for the activation of sporulation genes in response to nutritional stress. Spo0A may act in concert with spo0H (a sigma factor) to control the expression of some genes that are critical to the sporulation process.</text>
</comment>
<keyword evidence="10 14" id="KW-0238">DNA-binding</keyword>
<dbReference type="SUPFAM" id="SSF46894">
    <property type="entry name" value="C-terminal effector domain of the bipartite response regulators"/>
    <property type="match status" value="1"/>
</dbReference>
<evidence type="ECO:0000256" key="11">
    <source>
        <dbReference type="ARBA" id="ARBA00023159"/>
    </source>
</evidence>
<evidence type="ECO:0000256" key="10">
    <source>
        <dbReference type="ARBA" id="ARBA00023125"/>
    </source>
</evidence>
<keyword evidence="5 16" id="KW-0597">Phosphoprotein</keyword>
<dbReference type="GO" id="GO:0000156">
    <property type="term" value="F:phosphorelay response regulator activity"/>
    <property type="evidence" value="ECO:0007669"/>
    <property type="project" value="TreeGrafter"/>
</dbReference>
<dbReference type="Gene3D" id="3.40.50.2300">
    <property type="match status" value="1"/>
</dbReference>
<evidence type="ECO:0000256" key="8">
    <source>
        <dbReference type="ARBA" id="ARBA00023012"/>
    </source>
</evidence>
<feature type="binding site" evidence="15">
    <location>
        <position position="9"/>
    </location>
    <ligand>
        <name>Ca(2+)</name>
        <dbReference type="ChEBI" id="CHEBI:29108"/>
    </ligand>
</feature>
<evidence type="ECO:0000256" key="12">
    <source>
        <dbReference type="ARBA" id="ARBA00023163"/>
    </source>
</evidence>